<dbReference type="PROSITE" id="PS50110">
    <property type="entry name" value="RESPONSE_REGULATORY"/>
    <property type="match status" value="1"/>
</dbReference>
<dbReference type="InterPro" id="IPR036097">
    <property type="entry name" value="HisK_dim/P_sf"/>
</dbReference>
<dbReference type="CDD" id="cd17534">
    <property type="entry name" value="REC_DC-like"/>
    <property type="match status" value="1"/>
</dbReference>
<evidence type="ECO:0000256" key="6">
    <source>
        <dbReference type="ARBA" id="ARBA00023012"/>
    </source>
</evidence>
<keyword evidence="2" id="KW-0808">Transferase</keyword>
<dbReference type="InterPro" id="IPR003594">
    <property type="entry name" value="HATPase_dom"/>
</dbReference>
<dbReference type="AlphaFoldDB" id="A0A0F9QTF5"/>
<dbReference type="Pfam" id="PF00512">
    <property type="entry name" value="HisKA"/>
    <property type="match status" value="1"/>
</dbReference>
<sequence length="379" mass="42809">MAEVKYSIEEKMKKKQILVVEDERIAAEDIKMSLHRLGYAVSGAAISGKEAVKKAEDLQPDLVLMDIVLVGEMDGIEASALIRSRFDIPIVYLTAYADKKMLERAKVTEPFGYILKPFDDKELCSILEIALYKHKMERKLKKTQQELIQSEKLAALGRFSSGIAHEIKNPLGIILGGSEFLEMKLSRVDPEIKTAIKKIKESTFRADRIVKDLLKFSRPSILKTERIDPNGLIRETLSLFKYRTPLIEIKIKTHFAKEKMFLEIDKSQMQQVFFNLLLNAIESMPNGGLLMIKTYKMAPSEFSFAKKLCVIEIADTGEGISKKNLQKIFEPFFTTKREIKGTGLGLSMSKMLVNNHNGDLVIESKPGKGTTAKIILPFC</sequence>
<dbReference type="Gene3D" id="3.30.565.10">
    <property type="entry name" value="Histidine kinase-like ATPase, C-terminal domain"/>
    <property type="match status" value="1"/>
</dbReference>
<feature type="domain" description="Histidine kinase" evidence="7">
    <location>
        <begin position="162"/>
        <end position="379"/>
    </location>
</feature>
<dbReference type="Pfam" id="PF02518">
    <property type="entry name" value="HATPase_c"/>
    <property type="match status" value="1"/>
</dbReference>
<evidence type="ECO:0000256" key="1">
    <source>
        <dbReference type="ARBA" id="ARBA00022553"/>
    </source>
</evidence>
<dbReference type="InterPro" id="IPR011006">
    <property type="entry name" value="CheY-like_superfamily"/>
</dbReference>
<dbReference type="SMART" id="SM00448">
    <property type="entry name" value="REC"/>
    <property type="match status" value="1"/>
</dbReference>
<dbReference type="GO" id="GO:0005524">
    <property type="term" value="F:ATP binding"/>
    <property type="evidence" value="ECO:0007669"/>
    <property type="project" value="UniProtKB-KW"/>
</dbReference>
<dbReference type="PANTHER" id="PTHR43065:SF10">
    <property type="entry name" value="PEROXIDE STRESS-ACTIVATED HISTIDINE KINASE MAK3"/>
    <property type="match status" value="1"/>
</dbReference>
<dbReference type="InterPro" id="IPR036890">
    <property type="entry name" value="HATPase_C_sf"/>
</dbReference>
<accession>A0A0F9QTF5</accession>
<keyword evidence="6" id="KW-0902">Two-component regulatory system</keyword>
<gene>
    <name evidence="9" type="ORF">LCGC14_0735120</name>
</gene>
<evidence type="ECO:0000256" key="2">
    <source>
        <dbReference type="ARBA" id="ARBA00022679"/>
    </source>
</evidence>
<evidence type="ECO:0000259" key="7">
    <source>
        <dbReference type="PROSITE" id="PS50109"/>
    </source>
</evidence>
<organism evidence="9">
    <name type="scientific">marine sediment metagenome</name>
    <dbReference type="NCBI Taxonomy" id="412755"/>
    <lineage>
        <taxon>unclassified sequences</taxon>
        <taxon>metagenomes</taxon>
        <taxon>ecological metagenomes</taxon>
    </lineage>
</organism>
<feature type="domain" description="Response regulatory" evidence="8">
    <location>
        <begin position="16"/>
        <end position="131"/>
    </location>
</feature>
<dbReference type="GO" id="GO:0000155">
    <property type="term" value="F:phosphorelay sensor kinase activity"/>
    <property type="evidence" value="ECO:0007669"/>
    <property type="project" value="InterPro"/>
</dbReference>
<dbReference type="InterPro" id="IPR004358">
    <property type="entry name" value="Sig_transdc_His_kin-like_C"/>
</dbReference>
<dbReference type="PANTHER" id="PTHR43065">
    <property type="entry name" value="SENSOR HISTIDINE KINASE"/>
    <property type="match status" value="1"/>
</dbReference>
<dbReference type="InterPro" id="IPR003661">
    <property type="entry name" value="HisK_dim/P_dom"/>
</dbReference>
<keyword evidence="5" id="KW-0067">ATP-binding</keyword>
<keyword evidence="4" id="KW-0418">Kinase</keyword>
<dbReference type="SMART" id="SM00387">
    <property type="entry name" value="HATPase_c"/>
    <property type="match status" value="1"/>
</dbReference>
<dbReference type="PRINTS" id="PR00344">
    <property type="entry name" value="BCTRLSENSOR"/>
</dbReference>
<dbReference type="Gene3D" id="1.10.287.130">
    <property type="match status" value="1"/>
</dbReference>
<dbReference type="InterPro" id="IPR001789">
    <property type="entry name" value="Sig_transdc_resp-reg_receiver"/>
</dbReference>
<dbReference type="SUPFAM" id="SSF55874">
    <property type="entry name" value="ATPase domain of HSP90 chaperone/DNA topoisomerase II/histidine kinase"/>
    <property type="match status" value="1"/>
</dbReference>
<evidence type="ECO:0000313" key="9">
    <source>
        <dbReference type="EMBL" id="KKN40267.1"/>
    </source>
</evidence>
<reference evidence="9" key="1">
    <citation type="journal article" date="2015" name="Nature">
        <title>Complex archaea that bridge the gap between prokaryotes and eukaryotes.</title>
        <authorList>
            <person name="Spang A."/>
            <person name="Saw J.H."/>
            <person name="Jorgensen S.L."/>
            <person name="Zaremba-Niedzwiedzka K."/>
            <person name="Martijn J."/>
            <person name="Lind A.E."/>
            <person name="van Eijk R."/>
            <person name="Schleper C."/>
            <person name="Guy L."/>
            <person name="Ettema T.J."/>
        </authorList>
    </citation>
    <scope>NUCLEOTIDE SEQUENCE</scope>
</reference>
<evidence type="ECO:0008006" key="10">
    <source>
        <dbReference type="Google" id="ProtNLM"/>
    </source>
</evidence>
<protein>
    <recommendedName>
        <fullName evidence="10">Histidine kinase domain-containing protein</fullName>
    </recommendedName>
</protein>
<name>A0A0F9QTF5_9ZZZZ</name>
<dbReference type="SUPFAM" id="SSF47384">
    <property type="entry name" value="Homodimeric domain of signal transducing histidine kinase"/>
    <property type="match status" value="1"/>
</dbReference>
<keyword evidence="3" id="KW-0547">Nucleotide-binding</keyword>
<dbReference type="PROSITE" id="PS50109">
    <property type="entry name" value="HIS_KIN"/>
    <property type="match status" value="1"/>
</dbReference>
<evidence type="ECO:0000256" key="4">
    <source>
        <dbReference type="ARBA" id="ARBA00022777"/>
    </source>
</evidence>
<comment type="caution">
    <text evidence="9">The sequence shown here is derived from an EMBL/GenBank/DDBJ whole genome shotgun (WGS) entry which is preliminary data.</text>
</comment>
<dbReference type="EMBL" id="LAZR01001714">
    <property type="protein sequence ID" value="KKN40267.1"/>
    <property type="molecule type" value="Genomic_DNA"/>
</dbReference>
<keyword evidence="1" id="KW-0597">Phosphoprotein</keyword>
<dbReference type="Pfam" id="PF00072">
    <property type="entry name" value="Response_reg"/>
    <property type="match status" value="1"/>
</dbReference>
<dbReference type="SUPFAM" id="SSF52172">
    <property type="entry name" value="CheY-like"/>
    <property type="match status" value="1"/>
</dbReference>
<evidence type="ECO:0000259" key="8">
    <source>
        <dbReference type="PROSITE" id="PS50110"/>
    </source>
</evidence>
<dbReference type="InterPro" id="IPR005467">
    <property type="entry name" value="His_kinase_dom"/>
</dbReference>
<dbReference type="SMART" id="SM00388">
    <property type="entry name" value="HisKA"/>
    <property type="match status" value="1"/>
</dbReference>
<proteinExistence type="predicted"/>
<evidence type="ECO:0000256" key="5">
    <source>
        <dbReference type="ARBA" id="ARBA00022840"/>
    </source>
</evidence>
<dbReference type="CDD" id="cd00082">
    <property type="entry name" value="HisKA"/>
    <property type="match status" value="1"/>
</dbReference>
<evidence type="ECO:0000256" key="3">
    <source>
        <dbReference type="ARBA" id="ARBA00022741"/>
    </source>
</evidence>
<dbReference type="Gene3D" id="3.40.50.2300">
    <property type="match status" value="1"/>
</dbReference>